<feature type="signal peptide" evidence="1">
    <location>
        <begin position="1"/>
        <end position="25"/>
    </location>
</feature>
<gene>
    <name evidence="2" type="ORF">ODALV1_LOCUS2637</name>
</gene>
<dbReference type="Proteomes" id="UP001642540">
    <property type="component" value="Unassembled WGS sequence"/>
</dbReference>
<protein>
    <recommendedName>
        <fullName evidence="4">Secreted protein</fullName>
    </recommendedName>
</protein>
<evidence type="ECO:0000313" key="3">
    <source>
        <dbReference type="Proteomes" id="UP001642540"/>
    </source>
</evidence>
<organism evidence="2 3">
    <name type="scientific">Orchesella dallaii</name>
    <dbReference type="NCBI Taxonomy" id="48710"/>
    <lineage>
        <taxon>Eukaryota</taxon>
        <taxon>Metazoa</taxon>
        <taxon>Ecdysozoa</taxon>
        <taxon>Arthropoda</taxon>
        <taxon>Hexapoda</taxon>
        <taxon>Collembola</taxon>
        <taxon>Entomobryomorpha</taxon>
        <taxon>Entomobryoidea</taxon>
        <taxon>Orchesellidae</taxon>
        <taxon>Orchesellinae</taxon>
        <taxon>Orchesella</taxon>
    </lineage>
</organism>
<reference evidence="2 3" key="1">
    <citation type="submission" date="2024-08" db="EMBL/GenBank/DDBJ databases">
        <authorList>
            <person name="Cucini C."/>
            <person name="Frati F."/>
        </authorList>
    </citation>
    <scope>NUCLEOTIDE SEQUENCE [LARGE SCALE GENOMIC DNA]</scope>
</reference>
<proteinExistence type="predicted"/>
<evidence type="ECO:0000313" key="2">
    <source>
        <dbReference type="EMBL" id="CAL8073534.1"/>
    </source>
</evidence>
<comment type="caution">
    <text evidence="2">The sequence shown here is derived from an EMBL/GenBank/DDBJ whole genome shotgun (WGS) entry which is preliminary data.</text>
</comment>
<evidence type="ECO:0008006" key="4">
    <source>
        <dbReference type="Google" id="ProtNLM"/>
    </source>
</evidence>
<name>A0ABP1PQK9_9HEXA</name>
<accession>A0ABP1PQK9</accession>
<keyword evidence="1" id="KW-0732">Signal</keyword>
<evidence type="ECO:0000256" key="1">
    <source>
        <dbReference type="SAM" id="SignalP"/>
    </source>
</evidence>
<feature type="chain" id="PRO_5047160821" description="Secreted protein" evidence="1">
    <location>
        <begin position="26"/>
        <end position="156"/>
    </location>
</feature>
<sequence>MGLILPMITLVTVILLVNHAAHVESEPRALAKADAASYLAPTSFEERRNRRKRALKVGTRGQPQALPQEATDSDLLMITVPNCIEEGTVLMQGHDNYFVKCINNPKTGGFFRVVYVCPKEMRSVADTSMCIPPAESDCSSCNGGGGAEDFGTNGLV</sequence>
<keyword evidence="3" id="KW-1185">Reference proteome</keyword>
<dbReference type="EMBL" id="CAXLJM020000007">
    <property type="protein sequence ID" value="CAL8073534.1"/>
    <property type="molecule type" value="Genomic_DNA"/>
</dbReference>